<reference evidence="4 5" key="2">
    <citation type="submission" date="2025-05" db="UniProtKB">
        <authorList>
            <consortium name="RefSeq"/>
        </authorList>
    </citation>
    <scope>IDENTIFICATION</scope>
    <source>
        <tissue evidence="4 5">Leaf</tissue>
    </source>
</reference>
<dbReference type="PANTHER" id="PTHR35095">
    <property type="entry name" value="OS05G0143300 PROTEIN"/>
    <property type="match status" value="1"/>
</dbReference>
<gene>
    <name evidence="4 5" type="primary">LOC110803322</name>
</gene>
<sequence length="405" mass="45591">MLLISLMASTYNGCPPGLLFHQEQPISRPFKDFPQLLPTTGPRHEAVRSTTFSLTPYEHDEYSRSVGGLDGYSQFIRAAPIRRMPLFGDAQDKQADYDLFSIDEQLTKHQKLSPFLMSGSNELERDYLDPSIFPDLVRIQAPTADMHLLHLANSDLVRDLPSSTISVHPDGRISFVGSMTDMKDLASVLEELKYSKETARRKQMVVPYFRWKGAVKLQDRTYLSPLKLDSLSVAPLKSPERVKRKPSSKRKNKRAANDRDLCKVNSFQACEMLLSIMMDKKRNGKTVTNLLNKAGPALPLLLTQFSASITGTGLAVVFFVIHIVVSGSVPFCAANFLTSGFGVGLFCLSWEVNKLRNTIINIGKNSMKLEFEEEEMMVRVDKNVNDIFFRVATLMAVLILRFARM</sequence>
<accession>A0A9R0JB20</accession>
<evidence type="ECO:0000313" key="5">
    <source>
        <dbReference type="RefSeq" id="XP_021864518.2"/>
    </source>
</evidence>
<evidence type="ECO:0008006" key="6">
    <source>
        <dbReference type="Google" id="ProtNLM"/>
    </source>
</evidence>
<dbReference type="AlphaFoldDB" id="A0A9R0JB20"/>
<dbReference type="RefSeq" id="XP_021864517.2">
    <property type="nucleotide sequence ID" value="XM_022008825.2"/>
</dbReference>
<dbReference type="GeneID" id="110803322"/>
<feature type="compositionally biased region" description="Basic residues" evidence="1">
    <location>
        <begin position="242"/>
        <end position="254"/>
    </location>
</feature>
<feature type="transmembrane region" description="Helical" evidence="2">
    <location>
        <begin position="332"/>
        <end position="352"/>
    </location>
</feature>
<name>A0A9R0JB20_SPIOL</name>
<evidence type="ECO:0000256" key="1">
    <source>
        <dbReference type="SAM" id="MobiDB-lite"/>
    </source>
</evidence>
<evidence type="ECO:0000313" key="4">
    <source>
        <dbReference type="RefSeq" id="XP_021864517.2"/>
    </source>
</evidence>
<organism evidence="3 4">
    <name type="scientific">Spinacia oleracea</name>
    <name type="common">Spinach</name>
    <dbReference type="NCBI Taxonomy" id="3562"/>
    <lineage>
        <taxon>Eukaryota</taxon>
        <taxon>Viridiplantae</taxon>
        <taxon>Streptophyta</taxon>
        <taxon>Embryophyta</taxon>
        <taxon>Tracheophyta</taxon>
        <taxon>Spermatophyta</taxon>
        <taxon>Magnoliopsida</taxon>
        <taxon>eudicotyledons</taxon>
        <taxon>Gunneridae</taxon>
        <taxon>Pentapetalae</taxon>
        <taxon>Caryophyllales</taxon>
        <taxon>Chenopodiaceae</taxon>
        <taxon>Chenopodioideae</taxon>
        <taxon>Anserineae</taxon>
        <taxon>Spinacia</taxon>
    </lineage>
</organism>
<keyword evidence="3" id="KW-1185">Reference proteome</keyword>
<evidence type="ECO:0000313" key="3">
    <source>
        <dbReference type="Proteomes" id="UP000813463"/>
    </source>
</evidence>
<dbReference type="RefSeq" id="XP_021864518.2">
    <property type="nucleotide sequence ID" value="XM_022008826.2"/>
</dbReference>
<keyword evidence="2" id="KW-0472">Membrane</keyword>
<reference evidence="3" key="1">
    <citation type="journal article" date="2021" name="Nat. Commun.">
        <title>Genomic analyses provide insights into spinach domestication and the genetic basis of agronomic traits.</title>
        <authorList>
            <person name="Cai X."/>
            <person name="Sun X."/>
            <person name="Xu C."/>
            <person name="Sun H."/>
            <person name="Wang X."/>
            <person name="Ge C."/>
            <person name="Zhang Z."/>
            <person name="Wang Q."/>
            <person name="Fei Z."/>
            <person name="Jiao C."/>
            <person name="Wang Q."/>
        </authorList>
    </citation>
    <scope>NUCLEOTIDE SEQUENCE [LARGE SCALE GENOMIC DNA]</scope>
    <source>
        <strain evidence="3">cv. Varoflay</strain>
    </source>
</reference>
<feature type="region of interest" description="Disordered" evidence="1">
    <location>
        <begin position="238"/>
        <end position="257"/>
    </location>
</feature>
<keyword evidence="2" id="KW-0812">Transmembrane</keyword>
<proteinExistence type="predicted"/>
<dbReference type="Proteomes" id="UP000813463">
    <property type="component" value="Chromosome 1"/>
</dbReference>
<evidence type="ECO:0000256" key="2">
    <source>
        <dbReference type="SAM" id="Phobius"/>
    </source>
</evidence>
<dbReference type="KEGG" id="soe:110803322"/>
<dbReference type="PANTHER" id="PTHR35095:SF1">
    <property type="entry name" value="OS05G0143300 PROTEIN"/>
    <property type="match status" value="1"/>
</dbReference>
<protein>
    <recommendedName>
        <fullName evidence="6">HMA domain-containing protein</fullName>
    </recommendedName>
</protein>
<keyword evidence="2" id="KW-1133">Transmembrane helix</keyword>
<feature type="transmembrane region" description="Helical" evidence="2">
    <location>
        <begin position="305"/>
        <end position="325"/>
    </location>
</feature>
<feature type="transmembrane region" description="Helical" evidence="2">
    <location>
        <begin position="387"/>
        <end position="403"/>
    </location>
</feature>